<comment type="caution">
    <text evidence="1">The sequence shown here is derived from an EMBL/GenBank/DDBJ whole genome shotgun (WGS) entry which is preliminary data.</text>
</comment>
<dbReference type="Proteomes" id="UP000789920">
    <property type="component" value="Unassembled WGS sequence"/>
</dbReference>
<sequence>IIGFGDVVADDYHPEKSTIEKNGQFYVYPIDKAGNERSVEKVKEFLRAKRTKDGYEIEIGKEFGLYKTVWIDSRYNAVIHGTKLIKDGTTAHAVLELNKQDGGNRKFILCEQMDYIETVTKERIRKVCEIDNKEPKSIDNSKQEFTDLPFIDQQKFLISLLDKNLLYVPYCDMEDKDYGISDEVKKLNYGFYENKVLANASLGMMKEAAKKEHFYRLLHAGPFNWCKVIYHCQILLVDNFTTSLPNSQTQQKKTTTTNEYNNRSIMGAGIAGAGVALVAEQVSPGSTKRFFESIGFRSKEVDPELIHKAEQEITDILNRKFVSENENEEEEKEFREQQLADLEKIRDQSE</sequence>
<proteinExistence type="predicted"/>
<gene>
    <name evidence="1" type="ORF">RPERSI_LOCUS15369</name>
</gene>
<dbReference type="EMBL" id="CAJVQC010036848">
    <property type="protein sequence ID" value="CAG8762289.1"/>
    <property type="molecule type" value="Genomic_DNA"/>
</dbReference>
<organism evidence="1 2">
    <name type="scientific">Racocetra persica</name>
    <dbReference type="NCBI Taxonomy" id="160502"/>
    <lineage>
        <taxon>Eukaryota</taxon>
        <taxon>Fungi</taxon>
        <taxon>Fungi incertae sedis</taxon>
        <taxon>Mucoromycota</taxon>
        <taxon>Glomeromycotina</taxon>
        <taxon>Glomeromycetes</taxon>
        <taxon>Diversisporales</taxon>
        <taxon>Gigasporaceae</taxon>
        <taxon>Racocetra</taxon>
    </lineage>
</organism>
<feature type="non-terminal residue" evidence="1">
    <location>
        <position position="1"/>
    </location>
</feature>
<keyword evidence="2" id="KW-1185">Reference proteome</keyword>
<reference evidence="1" key="1">
    <citation type="submission" date="2021-06" db="EMBL/GenBank/DDBJ databases">
        <authorList>
            <person name="Kallberg Y."/>
            <person name="Tangrot J."/>
            <person name="Rosling A."/>
        </authorList>
    </citation>
    <scope>NUCLEOTIDE SEQUENCE</scope>
    <source>
        <strain evidence="1">MA461A</strain>
    </source>
</reference>
<evidence type="ECO:0000313" key="1">
    <source>
        <dbReference type="EMBL" id="CAG8762289.1"/>
    </source>
</evidence>
<evidence type="ECO:0000313" key="2">
    <source>
        <dbReference type="Proteomes" id="UP000789920"/>
    </source>
</evidence>
<accession>A0ACA9QRX9</accession>
<protein>
    <submittedName>
        <fullName evidence="1">27345_t:CDS:1</fullName>
    </submittedName>
</protein>
<name>A0ACA9QRX9_9GLOM</name>